<dbReference type="Proteomes" id="UP000242715">
    <property type="component" value="Unassembled WGS sequence"/>
</dbReference>
<dbReference type="InterPro" id="IPR013087">
    <property type="entry name" value="Znf_C2H2_type"/>
</dbReference>
<dbReference type="OrthoDB" id="8922241at2759"/>
<evidence type="ECO:0000313" key="5">
    <source>
        <dbReference type="Proteomes" id="UP000242715"/>
    </source>
</evidence>
<sequence>MIMINTSSFSSSPHFHHHQQQHSVLQNQRNKNPKNYIINKNNHDQCFGIEENNNNVVLPGRRILKITWFMSSARNYNNNNDVVVDDHGEKQRKKKPCFLCQVCDKIFSSNKGLNVHMRCHAQRKKGTITSSSLELEPNEKDYQLPLSNYLPPINYKTNKRRKRYFIDDNTRNAAQALLDMSRGKFLKFDDDVNKVV</sequence>
<protein>
    <recommendedName>
        <fullName evidence="3">C2H2-type domain-containing protein</fullName>
    </recommendedName>
</protein>
<dbReference type="PROSITE" id="PS00028">
    <property type="entry name" value="ZINC_FINGER_C2H2_1"/>
    <property type="match status" value="1"/>
</dbReference>
<accession>A0A2Z6MPB3</accession>
<keyword evidence="1" id="KW-0863">Zinc-finger</keyword>
<gene>
    <name evidence="4" type="ORF">TSUD_393770</name>
</gene>
<dbReference type="GO" id="GO:0008270">
    <property type="term" value="F:zinc ion binding"/>
    <property type="evidence" value="ECO:0007669"/>
    <property type="project" value="UniProtKB-KW"/>
</dbReference>
<dbReference type="EMBL" id="DF973555">
    <property type="protein sequence ID" value="GAU34424.1"/>
    <property type="molecule type" value="Genomic_DNA"/>
</dbReference>
<dbReference type="Gene3D" id="3.30.160.60">
    <property type="entry name" value="Classic Zinc Finger"/>
    <property type="match status" value="1"/>
</dbReference>
<feature type="domain" description="C2H2-type" evidence="3">
    <location>
        <begin position="98"/>
        <end position="125"/>
    </location>
</feature>
<keyword evidence="1" id="KW-0479">Metal-binding</keyword>
<keyword evidence="1" id="KW-0862">Zinc</keyword>
<evidence type="ECO:0000259" key="3">
    <source>
        <dbReference type="PROSITE" id="PS50157"/>
    </source>
</evidence>
<dbReference type="SMART" id="SM00355">
    <property type="entry name" value="ZnF_C2H2"/>
    <property type="match status" value="1"/>
</dbReference>
<keyword evidence="5" id="KW-1185">Reference proteome</keyword>
<evidence type="ECO:0000256" key="1">
    <source>
        <dbReference type="PROSITE-ProRule" id="PRU00042"/>
    </source>
</evidence>
<organism evidence="4 5">
    <name type="scientific">Trifolium subterraneum</name>
    <name type="common">Subterranean clover</name>
    <dbReference type="NCBI Taxonomy" id="3900"/>
    <lineage>
        <taxon>Eukaryota</taxon>
        <taxon>Viridiplantae</taxon>
        <taxon>Streptophyta</taxon>
        <taxon>Embryophyta</taxon>
        <taxon>Tracheophyta</taxon>
        <taxon>Spermatophyta</taxon>
        <taxon>Magnoliopsida</taxon>
        <taxon>eudicotyledons</taxon>
        <taxon>Gunneridae</taxon>
        <taxon>Pentapetalae</taxon>
        <taxon>rosids</taxon>
        <taxon>fabids</taxon>
        <taxon>Fabales</taxon>
        <taxon>Fabaceae</taxon>
        <taxon>Papilionoideae</taxon>
        <taxon>50 kb inversion clade</taxon>
        <taxon>NPAAA clade</taxon>
        <taxon>Hologalegina</taxon>
        <taxon>IRL clade</taxon>
        <taxon>Trifolieae</taxon>
        <taxon>Trifolium</taxon>
    </lineage>
</organism>
<name>A0A2Z6MPB3_TRISU</name>
<proteinExistence type="predicted"/>
<dbReference type="SUPFAM" id="SSF57667">
    <property type="entry name" value="beta-beta-alpha zinc fingers"/>
    <property type="match status" value="1"/>
</dbReference>
<reference evidence="5" key="1">
    <citation type="journal article" date="2017" name="Front. Plant Sci.">
        <title>Climate Clever Clovers: New Paradigm to Reduce the Environmental Footprint of Ruminants by Breeding Low Methanogenic Forages Utilizing Haplotype Variation.</title>
        <authorList>
            <person name="Kaur P."/>
            <person name="Appels R."/>
            <person name="Bayer P.E."/>
            <person name="Keeble-Gagnere G."/>
            <person name="Wang J."/>
            <person name="Hirakawa H."/>
            <person name="Shirasawa K."/>
            <person name="Vercoe P."/>
            <person name="Stefanova K."/>
            <person name="Durmic Z."/>
            <person name="Nichols P."/>
            <person name="Revell C."/>
            <person name="Isobe S.N."/>
            <person name="Edwards D."/>
            <person name="Erskine W."/>
        </authorList>
    </citation>
    <scope>NUCLEOTIDE SEQUENCE [LARGE SCALE GENOMIC DNA]</scope>
    <source>
        <strain evidence="5">cv. Daliak</strain>
    </source>
</reference>
<dbReference type="AlphaFoldDB" id="A0A2Z6MPB3"/>
<evidence type="ECO:0000256" key="2">
    <source>
        <dbReference type="SAM" id="MobiDB-lite"/>
    </source>
</evidence>
<dbReference type="PROSITE" id="PS50157">
    <property type="entry name" value="ZINC_FINGER_C2H2_2"/>
    <property type="match status" value="1"/>
</dbReference>
<evidence type="ECO:0000313" key="4">
    <source>
        <dbReference type="EMBL" id="GAU34424.1"/>
    </source>
</evidence>
<feature type="region of interest" description="Disordered" evidence="2">
    <location>
        <begin position="9"/>
        <end position="29"/>
    </location>
</feature>
<dbReference type="InterPro" id="IPR036236">
    <property type="entry name" value="Znf_C2H2_sf"/>
</dbReference>